<evidence type="ECO:0000259" key="1">
    <source>
        <dbReference type="PROSITE" id="PS50943"/>
    </source>
</evidence>
<dbReference type="CDD" id="cd00093">
    <property type="entry name" value="HTH_XRE"/>
    <property type="match status" value="1"/>
</dbReference>
<proteinExistence type="predicted"/>
<accession>A0A3E4WH57</accession>
<dbReference type="AlphaFoldDB" id="A0A3E4WH57"/>
<reference evidence="2 3" key="1">
    <citation type="submission" date="2018-08" db="EMBL/GenBank/DDBJ databases">
        <title>A genome reference for cultivated species of the human gut microbiota.</title>
        <authorList>
            <person name="Zou Y."/>
            <person name="Xue W."/>
            <person name="Luo G."/>
        </authorList>
    </citation>
    <scope>NUCLEOTIDE SEQUENCE [LARGE SCALE GENOMIC DNA]</scope>
    <source>
        <strain evidence="2 3">OM08-14</strain>
    </source>
</reference>
<sequence>MKALTVIIEKTENNYSAYLAEVDGIVATGHNIDEIKANIVNAITALLEDCQEYGDEIPEELKGDYSLTFKMDVKSFLEFYTGIFTKSGLERLTGINQKQLWHYASGSRNPRPEQVIKIETALHKLGEELISINL</sequence>
<dbReference type="PROSITE" id="PS50943">
    <property type="entry name" value="HTH_CROC1"/>
    <property type="match status" value="1"/>
</dbReference>
<evidence type="ECO:0000313" key="2">
    <source>
        <dbReference type="EMBL" id="RGM41573.1"/>
    </source>
</evidence>
<dbReference type="SUPFAM" id="SSF143100">
    <property type="entry name" value="TTHA1013/TTHA0281-like"/>
    <property type="match status" value="1"/>
</dbReference>
<dbReference type="Proteomes" id="UP000260780">
    <property type="component" value="Unassembled WGS sequence"/>
</dbReference>
<protein>
    <submittedName>
        <fullName evidence="2">Type II toxin-antitoxin system HicB family antitoxin</fullName>
    </submittedName>
</protein>
<name>A0A3E4WH57_9BACT</name>
<evidence type="ECO:0000313" key="3">
    <source>
        <dbReference type="Proteomes" id="UP000260780"/>
    </source>
</evidence>
<feature type="domain" description="HTH cro/C1-type" evidence="1">
    <location>
        <begin position="89"/>
        <end position="129"/>
    </location>
</feature>
<gene>
    <name evidence="2" type="ORF">DXC17_04470</name>
</gene>
<dbReference type="RefSeq" id="WP_117747483.1">
    <property type="nucleotide sequence ID" value="NZ_CATZFG010000097.1"/>
</dbReference>
<organism evidence="2 3">
    <name type="scientific">Phocaeicola plebeius</name>
    <dbReference type="NCBI Taxonomy" id="310297"/>
    <lineage>
        <taxon>Bacteria</taxon>
        <taxon>Pseudomonadati</taxon>
        <taxon>Bacteroidota</taxon>
        <taxon>Bacteroidia</taxon>
        <taxon>Bacteroidales</taxon>
        <taxon>Bacteroidaceae</taxon>
        <taxon>Phocaeicola</taxon>
    </lineage>
</organism>
<comment type="caution">
    <text evidence="2">The sequence shown here is derived from an EMBL/GenBank/DDBJ whole genome shotgun (WGS) entry which is preliminary data.</text>
</comment>
<dbReference type="EMBL" id="QSTF01000007">
    <property type="protein sequence ID" value="RGM41573.1"/>
    <property type="molecule type" value="Genomic_DNA"/>
</dbReference>
<dbReference type="InterPro" id="IPR035069">
    <property type="entry name" value="TTHA1013/TTHA0281-like"/>
</dbReference>
<dbReference type="Gene3D" id="3.30.160.250">
    <property type="match status" value="1"/>
</dbReference>
<dbReference type="InterPro" id="IPR001387">
    <property type="entry name" value="Cro/C1-type_HTH"/>
</dbReference>